<feature type="domain" description="General secretion pathway GspH" evidence="12">
    <location>
        <begin position="65"/>
        <end position="169"/>
    </location>
</feature>
<evidence type="ECO:0000259" key="12">
    <source>
        <dbReference type="Pfam" id="PF12019"/>
    </source>
</evidence>
<dbReference type="Pfam" id="PF12019">
    <property type="entry name" value="GspH"/>
    <property type="match status" value="1"/>
</dbReference>
<evidence type="ECO:0000313" key="14">
    <source>
        <dbReference type="Proteomes" id="UP000231409"/>
    </source>
</evidence>
<dbReference type="SUPFAM" id="SSF54523">
    <property type="entry name" value="Pili subunits"/>
    <property type="match status" value="1"/>
</dbReference>
<evidence type="ECO:0000256" key="6">
    <source>
        <dbReference type="ARBA" id="ARBA00022692"/>
    </source>
</evidence>
<evidence type="ECO:0000256" key="7">
    <source>
        <dbReference type="ARBA" id="ARBA00022989"/>
    </source>
</evidence>
<feature type="transmembrane region" description="Helical" evidence="11">
    <location>
        <begin position="28"/>
        <end position="48"/>
    </location>
</feature>
<evidence type="ECO:0000313" key="13">
    <source>
        <dbReference type="EMBL" id="PHQ13930.1"/>
    </source>
</evidence>
<dbReference type="InterPro" id="IPR012902">
    <property type="entry name" value="N_methyl_site"/>
</dbReference>
<dbReference type="GO" id="GO:0015627">
    <property type="term" value="C:type II protein secretion system complex"/>
    <property type="evidence" value="ECO:0007669"/>
    <property type="project" value="InterPro"/>
</dbReference>
<dbReference type="AlphaFoldDB" id="A0A2G1UHN4"/>
<dbReference type="GO" id="GO:0015628">
    <property type="term" value="P:protein secretion by the type II secretion system"/>
    <property type="evidence" value="ECO:0007669"/>
    <property type="project" value="InterPro"/>
</dbReference>
<evidence type="ECO:0000256" key="4">
    <source>
        <dbReference type="ARBA" id="ARBA00022481"/>
    </source>
</evidence>
<proteinExistence type="inferred from homology"/>
<protein>
    <recommendedName>
        <fullName evidence="2">Type II secretion system protein H</fullName>
    </recommendedName>
    <alternativeName>
        <fullName evidence="10">General secretion pathway protein H</fullName>
    </alternativeName>
</protein>
<dbReference type="Gene3D" id="3.55.40.10">
    <property type="entry name" value="minor pseudopilin epsh domain"/>
    <property type="match status" value="1"/>
</dbReference>
<keyword evidence="6 11" id="KW-0812">Transmembrane</keyword>
<reference evidence="13 14" key="1">
    <citation type="submission" date="2017-09" db="EMBL/GenBank/DDBJ databases">
        <title>The draft genome sequences of Marinobacter sp. PWS21.</title>
        <authorList>
            <person name="Cao J."/>
        </authorList>
    </citation>
    <scope>NUCLEOTIDE SEQUENCE [LARGE SCALE GENOMIC DNA]</scope>
    <source>
        <strain evidence="13 14">PWS21</strain>
    </source>
</reference>
<organism evidence="13 14">
    <name type="scientific">Marinobacter profundi</name>
    <dbReference type="NCBI Taxonomy" id="2666256"/>
    <lineage>
        <taxon>Bacteria</taxon>
        <taxon>Pseudomonadati</taxon>
        <taxon>Pseudomonadota</taxon>
        <taxon>Gammaproteobacteria</taxon>
        <taxon>Pseudomonadales</taxon>
        <taxon>Marinobacteraceae</taxon>
        <taxon>Marinobacter</taxon>
    </lineage>
</organism>
<evidence type="ECO:0000256" key="2">
    <source>
        <dbReference type="ARBA" id="ARBA00021549"/>
    </source>
</evidence>
<dbReference type="InterPro" id="IPR045584">
    <property type="entry name" value="Pilin-like"/>
</dbReference>
<dbReference type="Pfam" id="PF07963">
    <property type="entry name" value="N_methyl"/>
    <property type="match status" value="1"/>
</dbReference>
<name>A0A2G1UHN4_9GAMM</name>
<comment type="subcellular location">
    <subcellularLocation>
        <location evidence="1">Cell inner membrane</location>
        <topology evidence="1">Single-pass membrane protein</topology>
    </subcellularLocation>
</comment>
<dbReference type="Proteomes" id="UP000231409">
    <property type="component" value="Unassembled WGS sequence"/>
</dbReference>
<keyword evidence="8 11" id="KW-0472">Membrane</keyword>
<keyword evidence="14" id="KW-1185">Reference proteome</keyword>
<evidence type="ECO:0000256" key="8">
    <source>
        <dbReference type="ARBA" id="ARBA00023136"/>
    </source>
</evidence>
<evidence type="ECO:0000256" key="11">
    <source>
        <dbReference type="SAM" id="Phobius"/>
    </source>
</evidence>
<comment type="caution">
    <text evidence="13">The sequence shown here is derived from an EMBL/GenBank/DDBJ whole genome shotgun (WGS) entry which is preliminary data.</text>
</comment>
<gene>
    <name evidence="13" type="primary">gspH</name>
    <name evidence="13" type="ORF">CLH61_15385</name>
</gene>
<evidence type="ECO:0000256" key="9">
    <source>
        <dbReference type="ARBA" id="ARBA00025772"/>
    </source>
</evidence>
<comment type="similarity">
    <text evidence="9">Belongs to the GSP H family.</text>
</comment>
<evidence type="ECO:0000256" key="3">
    <source>
        <dbReference type="ARBA" id="ARBA00022475"/>
    </source>
</evidence>
<dbReference type="InterPro" id="IPR022346">
    <property type="entry name" value="T2SS_GspH"/>
</dbReference>
<sequence>MSGISEISAMRELRELCELHKKVRSSGFTLIELMVVLALVAIVASFAVPSFSTIIANGRIASSSNDVVGVLNYARAEAVKRGRIVRVSPVSGADWTSGAVAWVDENDDGARQATEILRQTSAVPGAVTLTATANVAFTGGGFSSTTPTLTICDDRSGERGREVTITAGGRIRAEDITCT</sequence>
<dbReference type="NCBIfam" id="TIGR02532">
    <property type="entry name" value="IV_pilin_GFxxxE"/>
    <property type="match status" value="1"/>
</dbReference>
<evidence type="ECO:0000256" key="10">
    <source>
        <dbReference type="ARBA" id="ARBA00030775"/>
    </source>
</evidence>
<keyword evidence="5" id="KW-0997">Cell inner membrane</keyword>
<keyword evidence="4" id="KW-0488">Methylation</keyword>
<dbReference type="GO" id="GO:0005886">
    <property type="term" value="C:plasma membrane"/>
    <property type="evidence" value="ECO:0007669"/>
    <property type="project" value="UniProtKB-SubCell"/>
</dbReference>
<evidence type="ECO:0000256" key="1">
    <source>
        <dbReference type="ARBA" id="ARBA00004377"/>
    </source>
</evidence>
<accession>A0A2G1UHN4</accession>
<dbReference type="EMBL" id="NTFH01000012">
    <property type="protein sequence ID" value="PHQ13930.1"/>
    <property type="molecule type" value="Genomic_DNA"/>
</dbReference>
<keyword evidence="3" id="KW-1003">Cell membrane</keyword>
<dbReference type="PROSITE" id="PS00409">
    <property type="entry name" value="PROKAR_NTER_METHYL"/>
    <property type="match status" value="1"/>
</dbReference>
<keyword evidence="7 11" id="KW-1133">Transmembrane helix</keyword>
<evidence type="ECO:0000256" key="5">
    <source>
        <dbReference type="ARBA" id="ARBA00022519"/>
    </source>
</evidence>